<keyword evidence="2" id="KW-0804">Transcription</keyword>
<dbReference type="GO" id="GO:0000978">
    <property type="term" value="F:RNA polymerase II cis-regulatory region sequence-specific DNA binding"/>
    <property type="evidence" value="ECO:0007669"/>
    <property type="project" value="TreeGrafter"/>
</dbReference>
<accession>A0A4P9Y8B5</accession>
<dbReference type="AlphaFoldDB" id="A0A4P9Y8B5"/>
<dbReference type="InterPro" id="IPR036910">
    <property type="entry name" value="HMG_box_dom_sf"/>
</dbReference>
<dbReference type="Pfam" id="PF00505">
    <property type="entry name" value="HMG_box"/>
    <property type="match status" value="1"/>
</dbReference>
<protein>
    <recommendedName>
        <fullName evidence="4">HMG box domain-containing protein</fullName>
    </recommendedName>
</protein>
<dbReference type="SMART" id="SM00398">
    <property type="entry name" value="HMG"/>
    <property type="match status" value="1"/>
</dbReference>
<evidence type="ECO:0000259" key="4">
    <source>
        <dbReference type="PROSITE" id="PS50118"/>
    </source>
</evidence>
<keyword evidence="3" id="KW-0539">Nucleus</keyword>
<feature type="DNA-binding region" description="HMG box" evidence="3">
    <location>
        <begin position="1"/>
        <end position="67"/>
    </location>
</feature>
<dbReference type="PANTHER" id="PTHR10270">
    <property type="entry name" value="SOX TRANSCRIPTION FACTOR"/>
    <property type="match status" value="1"/>
</dbReference>
<feature type="domain" description="HMG box" evidence="4">
    <location>
        <begin position="1"/>
        <end position="67"/>
    </location>
</feature>
<dbReference type="Gene3D" id="1.10.30.10">
    <property type="entry name" value="High mobility group box domain"/>
    <property type="match status" value="1"/>
</dbReference>
<dbReference type="EMBL" id="KZ987765">
    <property type="protein sequence ID" value="RKP15024.1"/>
    <property type="molecule type" value="Genomic_DNA"/>
</dbReference>
<feature type="non-terminal residue" evidence="5">
    <location>
        <position position="1"/>
    </location>
</feature>
<evidence type="ECO:0000256" key="3">
    <source>
        <dbReference type="PROSITE-ProRule" id="PRU00267"/>
    </source>
</evidence>
<evidence type="ECO:0000313" key="5">
    <source>
        <dbReference type="EMBL" id="RKP15024.1"/>
    </source>
</evidence>
<reference evidence="6" key="1">
    <citation type="journal article" date="2018" name="Nat. Microbiol.">
        <title>Leveraging single-cell genomics to expand the fungal tree of life.</title>
        <authorList>
            <person name="Ahrendt S.R."/>
            <person name="Quandt C.A."/>
            <person name="Ciobanu D."/>
            <person name="Clum A."/>
            <person name="Salamov A."/>
            <person name="Andreopoulos B."/>
            <person name="Cheng J.F."/>
            <person name="Woyke T."/>
            <person name="Pelin A."/>
            <person name="Henrissat B."/>
            <person name="Reynolds N.K."/>
            <person name="Benny G.L."/>
            <person name="Smith M.E."/>
            <person name="James T.Y."/>
            <person name="Grigoriev I.V."/>
        </authorList>
    </citation>
    <scope>NUCLEOTIDE SEQUENCE [LARGE SCALE GENOMIC DNA]</scope>
</reference>
<gene>
    <name evidence="5" type="ORF">BJ684DRAFT_5641</name>
</gene>
<dbReference type="InterPro" id="IPR050140">
    <property type="entry name" value="SRY-related_HMG-box_TF-like"/>
</dbReference>
<dbReference type="Proteomes" id="UP000267251">
    <property type="component" value="Unassembled WGS sequence"/>
</dbReference>
<keyword evidence="1 3" id="KW-0238">DNA-binding</keyword>
<evidence type="ECO:0000256" key="2">
    <source>
        <dbReference type="ARBA" id="ARBA00023163"/>
    </source>
</evidence>
<dbReference type="OrthoDB" id="6247875at2759"/>
<dbReference type="GO" id="GO:0001228">
    <property type="term" value="F:DNA-binding transcription activator activity, RNA polymerase II-specific"/>
    <property type="evidence" value="ECO:0007669"/>
    <property type="project" value="TreeGrafter"/>
</dbReference>
<feature type="non-terminal residue" evidence="5">
    <location>
        <position position="71"/>
    </location>
</feature>
<sequence length="71" mass="8160">RPPNAFILYRRDNQKRVREANPGIANQDVSCKLGSAWAHETEAVKDYYRQLAAELKVANARVYVGLEFKPR</sequence>
<evidence type="ECO:0000256" key="1">
    <source>
        <dbReference type="ARBA" id="ARBA00023125"/>
    </source>
</evidence>
<dbReference type="GO" id="GO:0030154">
    <property type="term" value="P:cell differentiation"/>
    <property type="evidence" value="ECO:0007669"/>
    <property type="project" value="TreeGrafter"/>
</dbReference>
<evidence type="ECO:0000313" key="6">
    <source>
        <dbReference type="Proteomes" id="UP000267251"/>
    </source>
</evidence>
<organism evidence="5 6">
    <name type="scientific">Piptocephalis cylindrospora</name>
    <dbReference type="NCBI Taxonomy" id="1907219"/>
    <lineage>
        <taxon>Eukaryota</taxon>
        <taxon>Fungi</taxon>
        <taxon>Fungi incertae sedis</taxon>
        <taxon>Zoopagomycota</taxon>
        <taxon>Zoopagomycotina</taxon>
        <taxon>Zoopagomycetes</taxon>
        <taxon>Zoopagales</taxon>
        <taxon>Piptocephalidaceae</taxon>
        <taxon>Piptocephalis</taxon>
    </lineage>
</organism>
<dbReference type="PANTHER" id="PTHR10270:SF161">
    <property type="entry name" value="SEX-DETERMINING REGION Y PROTEIN"/>
    <property type="match status" value="1"/>
</dbReference>
<dbReference type="GO" id="GO:0005634">
    <property type="term" value="C:nucleus"/>
    <property type="evidence" value="ECO:0007669"/>
    <property type="project" value="UniProtKB-UniRule"/>
</dbReference>
<dbReference type="InterPro" id="IPR009071">
    <property type="entry name" value="HMG_box_dom"/>
</dbReference>
<dbReference type="SUPFAM" id="SSF47095">
    <property type="entry name" value="HMG-box"/>
    <property type="match status" value="1"/>
</dbReference>
<dbReference type="CDD" id="cd01389">
    <property type="entry name" value="HMG-box_ROX1-like"/>
    <property type="match status" value="1"/>
</dbReference>
<dbReference type="PROSITE" id="PS50118">
    <property type="entry name" value="HMG_BOX_2"/>
    <property type="match status" value="1"/>
</dbReference>
<proteinExistence type="predicted"/>
<keyword evidence="6" id="KW-1185">Reference proteome</keyword>
<name>A0A4P9Y8B5_9FUNG</name>